<feature type="region of interest" description="Disordered" evidence="1">
    <location>
        <begin position="206"/>
        <end position="235"/>
    </location>
</feature>
<proteinExistence type="predicted"/>
<dbReference type="SUPFAM" id="SSF52402">
    <property type="entry name" value="Adenine nucleotide alpha hydrolases-like"/>
    <property type="match status" value="1"/>
</dbReference>
<evidence type="ECO:0000313" key="2">
    <source>
        <dbReference type="EMBL" id="KAF6005116.1"/>
    </source>
</evidence>
<reference evidence="2 3" key="1">
    <citation type="journal article" date="2020" name="J. Phycol.">
        <title>Comparative genome analysis reveals Cyanidiococcus gen. nov., a new extremophilic red algal genus sister to Cyanidioschyzon (Cyanidioschyzonaceae, Rhodophyta).</title>
        <authorList>
            <person name="Liu S.-L."/>
            <person name="Chiang Y.-R."/>
            <person name="Yoon H.S."/>
            <person name="Fu H.-Y."/>
        </authorList>
    </citation>
    <scope>NUCLEOTIDE SEQUENCE [LARGE SCALE GENOMIC DNA]</scope>
    <source>
        <strain evidence="2 3">THAL066</strain>
    </source>
</reference>
<sequence length="1002" mass="112746">MNGIQLNYRRDIVQTLCFNYRRDTYVFHWSASLVEHFSNWARQECERKPTRRACKQREPSGGPFQRYRELLLVASFGFYSVFRALRICVPLMLMEETAKVAHSVAKAALTLPEFRQRLLGAFPASEHPQLRGILVGVAPNDWRSMALALLGREWTQQRRMHFAAVWVPDSDELDTHEWFDRLGQLGIAVQTAACLAREVRQAFGTTTEARAAADRRSPESPNAIRGPQAVTSASEQNHQMDIDVWHTNPGDRVSASSITTSRRDSSERVVLRTSSTEPGYRNHLQKSFRSVRFETRHRRLRILCREALQRELDLVALGHCLDDEVSILVHRMQHGGFLDGLSALAPSSGPVDSPLRLPRVVRPFWQVPLARLVETCRVSLMNKSGDALGLLDSGAISPETASSAHPSDLDIAAQKHLKIGNDFRDDVSRKSDQPGNTQSLSGEDVPTRTTDSRLWRESPTTVMDSAVTSRSANADSLVDTNLIRGQSHSQLRSKASNGIETPLVQTSSDVDQDVMESARCIPAGSAPDYGTLADNYLYLAPVIWALRRHEELLDQEADQLLRQCVEFSSPLGYVVLRPANLAKCALTKEVGLRALLRVLQYVGGRPRTSRTEALERLYDDVTAPMTSMTGHTLMGCLLKPQNSLNRIGAFLHQVRWRQATAGSTDLSDALRADQEFYLRQASEAHKPQDPKLESWRKARHVVPSQSSKAQPRQDAGAKHLKKDSSALDGLHAGAEQEQRDLPAVNRSLNNGTTTKHRQRDLSTDKKKDSKPERTQPDPKLGWYPRFVICREPASSSGRPFAWIPVGRSVLWDHRFLIRIDPENPSKATATSAPSVLPTKAAYSEQRMESTHSKERLDAQQVLDMVKETLYNSPRSETNSPLQASLLNCSPGVVPAPQKEDKNWFRVRQMTLHDWARLTAWRHRLKWTFVPYVCRLGLPVFDDVAGLVAMPHFGYNTRPDVRFTVVYAPVNRTLPFELDRSHVRDVAAEVFEDAKGLCHPWQF</sequence>
<evidence type="ECO:0000313" key="3">
    <source>
        <dbReference type="Proteomes" id="UP000530660"/>
    </source>
</evidence>
<dbReference type="EMBL" id="VWRR01000001">
    <property type="protein sequence ID" value="KAF6005116.1"/>
    <property type="molecule type" value="Genomic_DNA"/>
</dbReference>
<dbReference type="Gene3D" id="3.40.50.620">
    <property type="entry name" value="HUPs"/>
    <property type="match status" value="1"/>
</dbReference>
<feature type="region of interest" description="Disordered" evidence="1">
    <location>
        <begin position="681"/>
        <end position="780"/>
    </location>
</feature>
<keyword evidence="3" id="KW-1185">Reference proteome</keyword>
<comment type="caution">
    <text evidence="2">The sequence shown here is derived from an EMBL/GenBank/DDBJ whole genome shotgun (WGS) entry which is preliminary data.</text>
</comment>
<protein>
    <recommendedName>
        <fullName evidence="4">tRNA(Ile)-2-lysyl-cytidine synthase</fullName>
    </recommendedName>
</protein>
<feature type="compositionally biased region" description="Basic and acidic residues" evidence="1">
    <location>
        <begin position="681"/>
        <end position="696"/>
    </location>
</feature>
<organism evidence="2 3">
    <name type="scientific">Cyanidiococcus yangmingshanensis</name>
    <dbReference type="NCBI Taxonomy" id="2690220"/>
    <lineage>
        <taxon>Eukaryota</taxon>
        <taxon>Rhodophyta</taxon>
        <taxon>Bangiophyceae</taxon>
        <taxon>Cyanidiales</taxon>
        <taxon>Cyanidiaceae</taxon>
        <taxon>Cyanidiococcus</taxon>
    </lineage>
</organism>
<feature type="compositionally biased region" description="Basic and acidic residues" evidence="1">
    <location>
        <begin position="759"/>
        <end position="776"/>
    </location>
</feature>
<dbReference type="OrthoDB" id="434144at2759"/>
<evidence type="ECO:0008006" key="4">
    <source>
        <dbReference type="Google" id="ProtNLM"/>
    </source>
</evidence>
<accession>A0A7J7IPR5</accession>
<gene>
    <name evidence="2" type="ORF">F1559_000765</name>
</gene>
<dbReference type="Proteomes" id="UP000530660">
    <property type="component" value="Unassembled WGS sequence"/>
</dbReference>
<name>A0A7J7IPR5_9RHOD</name>
<evidence type="ECO:0000256" key="1">
    <source>
        <dbReference type="SAM" id="MobiDB-lite"/>
    </source>
</evidence>
<dbReference type="AlphaFoldDB" id="A0A7J7IPR5"/>
<feature type="region of interest" description="Disordered" evidence="1">
    <location>
        <begin position="424"/>
        <end position="468"/>
    </location>
</feature>
<feature type="compositionally biased region" description="Polar residues" evidence="1">
    <location>
        <begin position="458"/>
        <end position="468"/>
    </location>
</feature>
<dbReference type="InterPro" id="IPR014729">
    <property type="entry name" value="Rossmann-like_a/b/a_fold"/>
</dbReference>